<proteinExistence type="predicted"/>
<comment type="caution">
    <text evidence="2">The sequence shown here is derived from an EMBL/GenBank/DDBJ whole genome shotgun (WGS) entry which is preliminary data.</text>
</comment>
<keyword evidence="1" id="KW-0732">Signal</keyword>
<dbReference type="SUPFAM" id="SSF53850">
    <property type="entry name" value="Periplasmic binding protein-like II"/>
    <property type="match status" value="1"/>
</dbReference>
<gene>
    <name evidence="2" type="ORF">MN202_11110</name>
</gene>
<feature type="chain" id="PRO_5045217149" evidence="1">
    <location>
        <begin position="23"/>
        <end position="291"/>
    </location>
</feature>
<dbReference type="RefSeq" id="WP_335736196.1">
    <property type="nucleotide sequence ID" value="NZ_JALAAR010000008.1"/>
</dbReference>
<dbReference type="EMBL" id="JALAAR010000008">
    <property type="protein sequence ID" value="MEH8017787.1"/>
    <property type="molecule type" value="Genomic_DNA"/>
</dbReference>
<organism evidence="2 3">
    <name type="scientific">Rheinheimera muenzenbergensis</name>
    <dbReference type="NCBI Taxonomy" id="1193628"/>
    <lineage>
        <taxon>Bacteria</taxon>
        <taxon>Pseudomonadati</taxon>
        <taxon>Pseudomonadota</taxon>
        <taxon>Gammaproteobacteria</taxon>
        <taxon>Chromatiales</taxon>
        <taxon>Chromatiaceae</taxon>
        <taxon>Rheinheimera</taxon>
    </lineage>
</organism>
<dbReference type="Proteomes" id="UP001375382">
    <property type="component" value="Unassembled WGS sequence"/>
</dbReference>
<accession>A0ABU8C786</accession>
<sequence>MTSTSLAAALMLMSAVMVQCYADEPIWLTDMDDAAVVYKNVPGIDINAATRRLLLEHMPGYQDSVSIVNNERAFQILKSNTLACTGNKVRNAERETFAYFTALPQLIFPGLRLYMLQATAKQAGLSQNQPQEATQSLAALSAILPQARIGIVGGRNYGEPLQQLFAQLARRNRIYTRTASDMTAAALLDMLVNGRIELIVEYPNVVQHYTEALHHAVPLASVNITEATEYSGGYIMCSKTEQGQKLAQLYNDAIRQASQDKRYLQAHLRWFDSSSHAKITALYNQVYHTNF</sequence>
<feature type="signal peptide" evidence="1">
    <location>
        <begin position="1"/>
        <end position="22"/>
    </location>
</feature>
<evidence type="ECO:0000313" key="2">
    <source>
        <dbReference type="EMBL" id="MEH8017787.1"/>
    </source>
</evidence>
<reference evidence="2 3" key="1">
    <citation type="journal article" date="2023" name="Ecotoxicol. Environ. Saf.">
        <title>Mercury remediation potential of mercury-resistant strain Rheinheimera metallidurans sp. nov. isolated from a municipal waste dumping site.</title>
        <authorList>
            <person name="Yadav V."/>
            <person name="Manjhi A."/>
            <person name="Vadakedath N."/>
        </authorList>
    </citation>
    <scope>NUCLEOTIDE SEQUENCE [LARGE SCALE GENOMIC DNA]</scope>
    <source>
        <strain evidence="2 3">E-49</strain>
    </source>
</reference>
<name>A0ABU8C786_9GAMM</name>
<evidence type="ECO:0000313" key="3">
    <source>
        <dbReference type="Proteomes" id="UP001375382"/>
    </source>
</evidence>
<keyword evidence="3" id="KW-1185">Reference proteome</keyword>
<evidence type="ECO:0000256" key="1">
    <source>
        <dbReference type="SAM" id="SignalP"/>
    </source>
</evidence>
<protein>
    <submittedName>
        <fullName evidence="2">Transporter substrate-binding domain-containing protein</fullName>
    </submittedName>
</protein>